<evidence type="ECO:0000313" key="2">
    <source>
        <dbReference type="Proteomes" id="UP001516464"/>
    </source>
</evidence>
<dbReference type="PANTHER" id="PTHR12708:SF0">
    <property type="entry name" value="DNA POLYMERASE EPSILON SUBUNIT 2"/>
    <property type="match status" value="1"/>
</dbReference>
<dbReference type="Proteomes" id="UP001516464">
    <property type="component" value="Unassembled WGS sequence"/>
</dbReference>
<comment type="caution">
    <text evidence="1">The sequence shown here is derived from an EMBL/GenBank/DDBJ whole genome shotgun (WGS) entry which is preliminary data.</text>
</comment>
<dbReference type="InterPro" id="IPR016266">
    <property type="entry name" value="POLE2"/>
</dbReference>
<organism evidence="1 2">
    <name type="scientific">Astathelohania contejeani</name>
    <dbReference type="NCBI Taxonomy" id="164912"/>
    <lineage>
        <taxon>Eukaryota</taxon>
        <taxon>Fungi</taxon>
        <taxon>Fungi incertae sedis</taxon>
        <taxon>Microsporidia</taxon>
        <taxon>Astathelohaniidae</taxon>
        <taxon>Astathelohania</taxon>
    </lineage>
</organism>
<evidence type="ECO:0000313" key="1">
    <source>
        <dbReference type="EMBL" id="KAF7684507.1"/>
    </source>
</evidence>
<proteinExistence type="predicted"/>
<protein>
    <recommendedName>
        <fullName evidence="3">DNA polymerase alpha subunit B</fullName>
    </recommendedName>
</protein>
<dbReference type="PANTHER" id="PTHR12708">
    <property type="entry name" value="DNA POLYMERASE EPSILON SUBUNIT B"/>
    <property type="match status" value="1"/>
</dbReference>
<sequence length="383" mass="43821">MKFKIYRYFTLEKNIILTAESIEYLSKEIKEDSVMNTIVEAYLDTKCTHESQLDTFKKIMKSLTISQKTNFFSVVPSVFTRRCWRKRMSMLTPLISHNPTAIFALEPEKQAEIVGIFYKNKENKFVLEDEENVIPLDLSHIKDNILLIHEMIIGLKGILKNNTFIVHSVLLPTINKAEMGDSTLQSTNLMIIFFYNLNRIELLNKIVNGLGNVGIVVLIGDYNKEFLITLCSYYKNIHFIYVPKPNKSNLETFLPIPAHSKLDLPNLTNTTNPSKLVLHSRTICILGSELCPPIRQNSHLIGENYIESMCRSILSQHSFDPFGYSNLDLPGLCDLFLVAQDYISYNCQISSINFTSIGAFQKEENTFIVYNPQDNTVDVSCVD</sequence>
<evidence type="ECO:0008006" key="3">
    <source>
        <dbReference type="Google" id="ProtNLM"/>
    </source>
</evidence>
<keyword evidence="2" id="KW-1185">Reference proteome</keyword>
<name>A0ABQ7I221_9MICR</name>
<accession>A0ABQ7I221</accession>
<reference evidence="1 2" key="1">
    <citation type="submission" date="2019-01" db="EMBL/GenBank/DDBJ databases">
        <title>Genomes sequencing and comparative genomics of infectious freshwater microsporidia, Cucumispora dikerogammari and Thelohania contejeani.</title>
        <authorList>
            <person name="Cormier A."/>
            <person name="Giraud I."/>
            <person name="Wattier R."/>
            <person name="Teixeira M."/>
            <person name="Grandjean F."/>
            <person name="Rigaud T."/>
            <person name="Cordaux R."/>
        </authorList>
    </citation>
    <scope>NUCLEOTIDE SEQUENCE [LARGE SCALE GENOMIC DNA]</scope>
    <source>
        <strain evidence="1">T1</strain>
        <tissue evidence="1">Spores</tissue>
    </source>
</reference>
<dbReference type="EMBL" id="SBIQ01000011">
    <property type="protein sequence ID" value="KAF7684507.1"/>
    <property type="molecule type" value="Genomic_DNA"/>
</dbReference>
<gene>
    <name evidence="1" type="ORF">TCON_0320</name>
</gene>